<dbReference type="CDD" id="cd00090">
    <property type="entry name" value="HTH_ARSR"/>
    <property type="match status" value="1"/>
</dbReference>
<evidence type="ECO:0000313" key="6">
    <source>
        <dbReference type="EMBL" id="MFD1562598.1"/>
    </source>
</evidence>
<keyword evidence="3" id="KW-0804">Transcription</keyword>
<evidence type="ECO:0000259" key="4">
    <source>
        <dbReference type="PROSITE" id="PS51077"/>
    </source>
</evidence>
<dbReference type="Gene3D" id="1.10.10.10">
    <property type="entry name" value="Winged helix-like DNA-binding domain superfamily/Winged helix DNA-binding domain"/>
    <property type="match status" value="1"/>
</dbReference>
<proteinExistence type="predicted"/>
<dbReference type="PROSITE" id="PS51078">
    <property type="entry name" value="ICLR_ED"/>
    <property type="match status" value="1"/>
</dbReference>
<keyword evidence="7" id="KW-1185">Reference proteome</keyword>
<keyword evidence="1" id="KW-0805">Transcription regulation</keyword>
<comment type="caution">
    <text evidence="6">The sequence shown here is derived from an EMBL/GenBank/DDBJ whole genome shotgun (WGS) entry which is preliminary data.</text>
</comment>
<dbReference type="PANTHER" id="PTHR30136">
    <property type="entry name" value="HELIX-TURN-HELIX TRANSCRIPTIONAL REGULATOR, ICLR FAMILY"/>
    <property type="match status" value="1"/>
</dbReference>
<dbReference type="InterPro" id="IPR005471">
    <property type="entry name" value="Tscrpt_reg_IclR_N"/>
</dbReference>
<dbReference type="InterPro" id="IPR050707">
    <property type="entry name" value="HTH_MetabolicPath_Reg"/>
</dbReference>
<dbReference type="Gene3D" id="3.30.450.40">
    <property type="match status" value="1"/>
</dbReference>
<dbReference type="GO" id="GO:0006355">
    <property type="term" value="P:regulation of DNA-templated transcription"/>
    <property type="evidence" value="ECO:0007669"/>
    <property type="project" value="UniProtKB-ARBA"/>
</dbReference>
<keyword evidence="2" id="KW-0238">DNA-binding</keyword>
<dbReference type="InterPro" id="IPR014757">
    <property type="entry name" value="Tscrpt_reg_IclR_C"/>
</dbReference>
<evidence type="ECO:0000256" key="1">
    <source>
        <dbReference type="ARBA" id="ARBA00023015"/>
    </source>
</evidence>
<dbReference type="GO" id="GO:0003677">
    <property type="term" value="F:DNA binding"/>
    <property type="evidence" value="ECO:0007669"/>
    <property type="project" value="UniProtKB-KW"/>
</dbReference>
<evidence type="ECO:0000259" key="5">
    <source>
        <dbReference type="PROSITE" id="PS51078"/>
    </source>
</evidence>
<dbReference type="Pfam" id="PF09339">
    <property type="entry name" value="HTH_IclR"/>
    <property type="match status" value="1"/>
</dbReference>
<accession>A0ABD6BCU1</accession>
<feature type="domain" description="IclR-ED" evidence="5">
    <location>
        <begin position="70"/>
        <end position="253"/>
    </location>
</feature>
<dbReference type="Pfam" id="PF01614">
    <property type="entry name" value="IclR_C"/>
    <property type="match status" value="1"/>
</dbReference>
<name>A0ABD6BCU1_9EURY</name>
<evidence type="ECO:0000313" key="7">
    <source>
        <dbReference type="Proteomes" id="UP001597076"/>
    </source>
</evidence>
<evidence type="ECO:0000256" key="3">
    <source>
        <dbReference type="ARBA" id="ARBA00023163"/>
    </source>
</evidence>
<dbReference type="InterPro" id="IPR011991">
    <property type="entry name" value="ArsR-like_HTH"/>
</dbReference>
<dbReference type="AlphaFoldDB" id="A0ABD6BCU1"/>
<dbReference type="SUPFAM" id="SSF55781">
    <property type="entry name" value="GAF domain-like"/>
    <property type="match status" value="1"/>
</dbReference>
<reference evidence="6 7" key="1">
    <citation type="journal article" date="2019" name="Int. J. Syst. Evol. Microbiol.">
        <title>The Global Catalogue of Microorganisms (GCM) 10K type strain sequencing project: providing services to taxonomists for standard genome sequencing and annotation.</title>
        <authorList>
            <consortium name="The Broad Institute Genomics Platform"/>
            <consortium name="The Broad Institute Genome Sequencing Center for Infectious Disease"/>
            <person name="Wu L."/>
            <person name="Ma J."/>
        </authorList>
    </citation>
    <scope>NUCLEOTIDE SEQUENCE [LARGE SCALE GENOMIC DNA]</scope>
    <source>
        <strain evidence="6 7">CGMCC 1.12230</strain>
    </source>
</reference>
<dbReference type="RefSeq" id="WP_390284378.1">
    <property type="nucleotide sequence ID" value="NZ_JBHUDI010000002.1"/>
</dbReference>
<dbReference type="SMART" id="SM00346">
    <property type="entry name" value="HTH_ICLR"/>
    <property type="match status" value="1"/>
</dbReference>
<dbReference type="PANTHER" id="PTHR30136:SF35">
    <property type="entry name" value="HTH-TYPE TRANSCRIPTIONAL REGULATOR RV1719"/>
    <property type="match status" value="1"/>
</dbReference>
<dbReference type="PROSITE" id="PS51077">
    <property type="entry name" value="HTH_ICLR"/>
    <property type="match status" value="1"/>
</dbReference>
<dbReference type="Proteomes" id="UP001597076">
    <property type="component" value="Unassembled WGS sequence"/>
</dbReference>
<dbReference type="InterPro" id="IPR029016">
    <property type="entry name" value="GAF-like_dom_sf"/>
</dbReference>
<feature type="domain" description="HTH iclR-type" evidence="4">
    <location>
        <begin position="10"/>
        <end position="69"/>
    </location>
</feature>
<organism evidence="6 7">
    <name type="scientific">Haloarchaeobius amylolyticus</name>
    <dbReference type="NCBI Taxonomy" id="1198296"/>
    <lineage>
        <taxon>Archaea</taxon>
        <taxon>Methanobacteriati</taxon>
        <taxon>Methanobacteriota</taxon>
        <taxon>Stenosarchaea group</taxon>
        <taxon>Halobacteria</taxon>
        <taxon>Halobacteriales</taxon>
        <taxon>Halorubellaceae</taxon>
        <taxon>Haloarchaeobius</taxon>
    </lineage>
</organism>
<dbReference type="InterPro" id="IPR036390">
    <property type="entry name" value="WH_DNA-bd_sf"/>
</dbReference>
<evidence type="ECO:0000256" key="2">
    <source>
        <dbReference type="ARBA" id="ARBA00023125"/>
    </source>
</evidence>
<protein>
    <submittedName>
        <fullName evidence="6">IclR family transcriptional regulator</fullName>
    </submittedName>
</protein>
<dbReference type="SUPFAM" id="SSF46785">
    <property type="entry name" value="Winged helix' DNA-binding domain"/>
    <property type="match status" value="1"/>
</dbReference>
<dbReference type="EMBL" id="JBHUDI010000002">
    <property type="protein sequence ID" value="MFD1562598.1"/>
    <property type="molecule type" value="Genomic_DNA"/>
</dbReference>
<sequence length="256" mass="28130">MISNSSPRQVQSVQTAFEIIHLIQEFGGITLNEVADHLDIAKSTVHNYLGTLESLGYVVKRDRTYRLGLRFLTHGMAARNSLFVADIVQQSLSTVAKETGQSTWWIVEEFGRGFFVDKAIPNEDSNTYGSIGKRSYLHTHAPGKAILAKLPRDYVRTVIDYHGLPIYTTKTTTDAATLMQELDTIRDQGYAVSDGETALGVQSAGVAFEDPYGGTNAIGVFGYTHDFGGENLEKDIPSLLKHAVSDITKSLERGVK</sequence>
<dbReference type="InterPro" id="IPR036388">
    <property type="entry name" value="WH-like_DNA-bd_sf"/>
</dbReference>
<gene>
    <name evidence="6" type="ORF">ACFR99_03385</name>
</gene>